<dbReference type="AlphaFoldDB" id="A0A1B7N179"/>
<name>A0A1B7N179_9AGAM</name>
<keyword evidence="4" id="KW-1185">Reference proteome</keyword>
<evidence type="ECO:0000259" key="2">
    <source>
        <dbReference type="Pfam" id="PF20151"/>
    </source>
</evidence>
<sequence>MSSVSEIAGLQTSKYANIGGLAILIFDYCITFQDEVKLTWSRPWDITRIIFTISRYLPFVGIALTAHAALHVSGPCPPNLEENIIHIVSIVAAEGLLLLRTWAFWERSKKLLIGLLIYAAVTITAAVVVNRNPTPLIPGTEPTGCFFEASRNGAVVYSILAIYECVILFLTAYKRFHDYKDFRSSIVTTIYCDGMIYILCIITITVTNVIVGIAFPIAYSDMFDTLQIVIHSVLASRILFRLRSSNDRTYETPLPLTLDNIQYHQPSHSQETGAESEV</sequence>
<feature type="transmembrane region" description="Helical" evidence="1">
    <location>
        <begin position="111"/>
        <end position="129"/>
    </location>
</feature>
<dbReference type="InParanoid" id="A0A1B7N179"/>
<dbReference type="Pfam" id="PF20151">
    <property type="entry name" value="DUF6533"/>
    <property type="match status" value="1"/>
</dbReference>
<accession>A0A1B7N179</accession>
<feature type="transmembrane region" description="Helical" evidence="1">
    <location>
        <begin position="194"/>
        <end position="219"/>
    </location>
</feature>
<feature type="transmembrane region" description="Helical" evidence="1">
    <location>
        <begin position="15"/>
        <end position="32"/>
    </location>
</feature>
<evidence type="ECO:0000256" key="1">
    <source>
        <dbReference type="SAM" id="Phobius"/>
    </source>
</evidence>
<dbReference type="OrthoDB" id="3350812at2759"/>
<dbReference type="EMBL" id="KV448286">
    <property type="protein sequence ID" value="OAX38607.1"/>
    <property type="molecule type" value="Genomic_DNA"/>
</dbReference>
<dbReference type="InterPro" id="IPR045340">
    <property type="entry name" value="DUF6533"/>
</dbReference>
<feature type="transmembrane region" description="Helical" evidence="1">
    <location>
        <begin position="53"/>
        <end position="72"/>
    </location>
</feature>
<keyword evidence="1" id="KW-0812">Transmembrane</keyword>
<feature type="transmembrane region" description="Helical" evidence="1">
    <location>
        <begin position="84"/>
        <end position="104"/>
    </location>
</feature>
<proteinExistence type="predicted"/>
<protein>
    <recommendedName>
        <fullName evidence="2">DUF6533 domain-containing protein</fullName>
    </recommendedName>
</protein>
<evidence type="ECO:0000313" key="3">
    <source>
        <dbReference type="EMBL" id="OAX38607.1"/>
    </source>
</evidence>
<evidence type="ECO:0000313" key="4">
    <source>
        <dbReference type="Proteomes" id="UP000092154"/>
    </source>
</evidence>
<dbReference type="STRING" id="1314800.A0A1B7N179"/>
<keyword evidence="1" id="KW-0472">Membrane</keyword>
<feature type="transmembrane region" description="Helical" evidence="1">
    <location>
        <begin position="154"/>
        <end position="173"/>
    </location>
</feature>
<keyword evidence="1" id="KW-1133">Transmembrane helix</keyword>
<reference evidence="3 4" key="1">
    <citation type="submission" date="2016-06" db="EMBL/GenBank/DDBJ databases">
        <title>Comparative genomics of the ectomycorrhizal sister species Rhizopogon vinicolor and Rhizopogon vesiculosus (Basidiomycota: Boletales) reveals a divergence of the mating type B locus.</title>
        <authorList>
            <consortium name="DOE Joint Genome Institute"/>
            <person name="Mujic A.B."/>
            <person name="Kuo A."/>
            <person name="Tritt A."/>
            <person name="Lipzen A."/>
            <person name="Chen C."/>
            <person name="Johnson J."/>
            <person name="Sharma A."/>
            <person name="Barry K."/>
            <person name="Grigoriev I.V."/>
            <person name="Spatafora J.W."/>
        </authorList>
    </citation>
    <scope>NUCLEOTIDE SEQUENCE [LARGE SCALE GENOMIC DNA]</scope>
    <source>
        <strain evidence="3 4">AM-OR11-026</strain>
    </source>
</reference>
<organism evidence="3 4">
    <name type="scientific">Rhizopogon vinicolor AM-OR11-026</name>
    <dbReference type="NCBI Taxonomy" id="1314800"/>
    <lineage>
        <taxon>Eukaryota</taxon>
        <taxon>Fungi</taxon>
        <taxon>Dikarya</taxon>
        <taxon>Basidiomycota</taxon>
        <taxon>Agaricomycotina</taxon>
        <taxon>Agaricomycetes</taxon>
        <taxon>Agaricomycetidae</taxon>
        <taxon>Boletales</taxon>
        <taxon>Suillineae</taxon>
        <taxon>Rhizopogonaceae</taxon>
        <taxon>Rhizopogon</taxon>
    </lineage>
</organism>
<gene>
    <name evidence="3" type="ORF">K503DRAFT_770312</name>
</gene>
<dbReference type="Proteomes" id="UP000092154">
    <property type="component" value="Unassembled WGS sequence"/>
</dbReference>
<feature type="domain" description="DUF6533" evidence="2">
    <location>
        <begin position="15"/>
        <end position="60"/>
    </location>
</feature>